<dbReference type="EMBL" id="RCNT01000006">
    <property type="protein sequence ID" value="RMA41692.1"/>
    <property type="molecule type" value="Genomic_DNA"/>
</dbReference>
<comment type="caution">
    <text evidence="1">The sequence shown here is derived from an EMBL/GenBank/DDBJ whole genome shotgun (WGS) entry which is preliminary data.</text>
</comment>
<gene>
    <name evidence="1" type="ORF">D9R08_12540</name>
</gene>
<accession>A0A3L9XZM5</accession>
<name>A0A3L9XZM5_9RHOB</name>
<keyword evidence="2" id="KW-1185">Reference proteome</keyword>
<proteinExistence type="predicted"/>
<organism evidence="1 2">
    <name type="scientific">Rhodophyticola porphyridii</name>
    <dbReference type="NCBI Taxonomy" id="1852017"/>
    <lineage>
        <taxon>Bacteria</taxon>
        <taxon>Pseudomonadati</taxon>
        <taxon>Pseudomonadota</taxon>
        <taxon>Alphaproteobacteria</taxon>
        <taxon>Rhodobacterales</taxon>
        <taxon>Roseobacteraceae</taxon>
        <taxon>Rhodophyticola</taxon>
    </lineage>
</organism>
<dbReference type="Proteomes" id="UP000281343">
    <property type="component" value="Unassembled WGS sequence"/>
</dbReference>
<dbReference type="AlphaFoldDB" id="A0A3L9XZM5"/>
<reference evidence="1 2" key="1">
    <citation type="submission" date="2018-10" db="EMBL/GenBank/DDBJ databases">
        <authorList>
            <person name="Jung H.S."/>
            <person name="Jeon C.O."/>
        </authorList>
    </citation>
    <scope>NUCLEOTIDE SEQUENCE [LARGE SCALE GENOMIC DNA]</scope>
    <source>
        <strain evidence="1 2">MA-7-27</strain>
    </source>
</reference>
<dbReference type="OrthoDB" id="7854136at2"/>
<evidence type="ECO:0000313" key="2">
    <source>
        <dbReference type="Proteomes" id="UP000281343"/>
    </source>
</evidence>
<sequence>MLARLTPLSTPETGLPRRALALPLEPDTKRELAWLRVAGARCRVMRRSDLFHACAVLSLSGEQAALAYAQALFRALPGLLPGGLRLYAPGDAQVSFDEAWLLQLLNRARAGDLDSLTFLIGRRIAPHARRQVAFLIQRLAATKEIRGQSVEKNCA</sequence>
<dbReference type="RefSeq" id="WP_121898406.1">
    <property type="nucleotide sequence ID" value="NZ_RCNT01000006.1"/>
</dbReference>
<evidence type="ECO:0000313" key="1">
    <source>
        <dbReference type="EMBL" id="RMA41692.1"/>
    </source>
</evidence>
<protein>
    <submittedName>
        <fullName evidence="1">Uncharacterized protein</fullName>
    </submittedName>
</protein>